<proteinExistence type="inferred from homology"/>
<dbReference type="AlphaFoldDB" id="A0A9D2PEC3"/>
<evidence type="ECO:0000256" key="4">
    <source>
        <dbReference type="ARBA" id="ARBA00022807"/>
    </source>
</evidence>
<dbReference type="Gene3D" id="3.30.70.1490">
    <property type="entry name" value="Cysteine protease Prp"/>
    <property type="match status" value="1"/>
</dbReference>
<evidence type="ECO:0000256" key="5">
    <source>
        <dbReference type="ARBA" id="ARBA00044503"/>
    </source>
</evidence>
<evidence type="ECO:0000256" key="3">
    <source>
        <dbReference type="ARBA" id="ARBA00022801"/>
    </source>
</evidence>
<evidence type="ECO:0000313" key="7">
    <source>
        <dbReference type="EMBL" id="HJC47694.1"/>
    </source>
</evidence>
<evidence type="ECO:0000256" key="1">
    <source>
        <dbReference type="ARBA" id="ARBA00022517"/>
    </source>
</evidence>
<protein>
    <recommendedName>
        <fullName evidence="6">Ribosomal processing cysteine protease Prp</fullName>
    </recommendedName>
</protein>
<name>A0A9D2PEC3_9FIRM</name>
<keyword evidence="2 7" id="KW-0645">Protease</keyword>
<accession>A0A9D2PEC3</accession>
<dbReference type="EMBL" id="DWWL01000044">
    <property type="protein sequence ID" value="HJC47694.1"/>
    <property type="molecule type" value="Genomic_DNA"/>
</dbReference>
<dbReference type="GO" id="GO:0006508">
    <property type="term" value="P:proteolysis"/>
    <property type="evidence" value="ECO:0007669"/>
    <property type="project" value="UniProtKB-KW"/>
</dbReference>
<dbReference type="GO" id="GO:0042254">
    <property type="term" value="P:ribosome biogenesis"/>
    <property type="evidence" value="ECO:0007669"/>
    <property type="project" value="UniProtKB-KW"/>
</dbReference>
<keyword evidence="4" id="KW-0788">Thiol protease</keyword>
<dbReference type="InterPro" id="IPR007422">
    <property type="entry name" value="Peptidase_Prp"/>
</dbReference>
<dbReference type="Proteomes" id="UP000823883">
    <property type="component" value="Unassembled WGS sequence"/>
</dbReference>
<evidence type="ECO:0000313" key="8">
    <source>
        <dbReference type="Proteomes" id="UP000823883"/>
    </source>
</evidence>
<dbReference type="InterPro" id="IPR036764">
    <property type="entry name" value="Peptidase_Prp_sf"/>
</dbReference>
<comment type="similarity">
    <text evidence="5">Belongs to the Prp family.</text>
</comment>
<reference evidence="7" key="1">
    <citation type="journal article" date="2021" name="PeerJ">
        <title>Extensive microbial diversity within the chicken gut microbiome revealed by metagenomics and culture.</title>
        <authorList>
            <person name="Gilroy R."/>
            <person name="Ravi A."/>
            <person name="Getino M."/>
            <person name="Pursley I."/>
            <person name="Horton D.L."/>
            <person name="Alikhan N.F."/>
            <person name="Baker D."/>
            <person name="Gharbi K."/>
            <person name="Hall N."/>
            <person name="Watson M."/>
            <person name="Adriaenssens E.M."/>
            <person name="Foster-Nyarko E."/>
            <person name="Jarju S."/>
            <person name="Secka A."/>
            <person name="Antonio M."/>
            <person name="Oren A."/>
            <person name="Chaudhuri R.R."/>
            <person name="La Ragione R."/>
            <person name="Hildebrand F."/>
            <person name="Pallen M.J."/>
        </authorList>
    </citation>
    <scope>NUCLEOTIDE SEQUENCE</scope>
    <source>
        <strain evidence="7">CHK183-5548</strain>
    </source>
</reference>
<keyword evidence="3" id="KW-0378">Hydrolase</keyword>
<organism evidence="7 8">
    <name type="scientific">Candidatus Lachnoclostridium pullistercoris</name>
    <dbReference type="NCBI Taxonomy" id="2838632"/>
    <lineage>
        <taxon>Bacteria</taxon>
        <taxon>Bacillati</taxon>
        <taxon>Bacillota</taxon>
        <taxon>Clostridia</taxon>
        <taxon>Lachnospirales</taxon>
        <taxon>Lachnospiraceae</taxon>
    </lineage>
</organism>
<dbReference type="Pfam" id="PF04327">
    <property type="entry name" value="Peptidase_Prp"/>
    <property type="match status" value="1"/>
</dbReference>
<dbReference type="GO" id="GO:0008234">
    <property type="term" value="F:cysteine-type peptidase activity"/>
    <property type="evidence" value="ECO:0007669"/>
    <property type="project" value="UniProtKB-KW"/>
</dbReference>
<evidence type="ECO:0000256" key="6">
    <source>
        <dbReference type="ARBA" id="ARBA00044538"/>
    </source>
</evidence>
<dbReference type="PANTHER" id="PTHR39178:SF1">
    <property type="entry name" value="RIBOSOMAL-PROCESSING CYSTEINE PROTEASE PRP"/>
    <property type="match status" value="1"/>
</dbReference>
<dbReference type="PANTHER" id="PTHR39178">
    <property type="entry name" value="HYPOTHETICAL RIBOSOME-ASSOCIATED PROTEIN"/>
    <property type="match status" value="1"/>
</dbReference>
<gene>
    <name evidence="7" type="ORF">IAA04_06550</name>
</gene>
<comment type="caution">
    <text evidence="7">The sequence shown here is derived from an EMBL/GenBank/DDBJ whole genome shotgun (WGS) entry which is preliminary data.</text>
</comment>
<keyword evidence="1" id="KW-0690">Ribosome biogenesis</keyword>
<dbReference type="SUPFAM" id="SSF118010">
    <property type="entry name" value="TM1457-like"/>
    <property type="match status" value="1"/>
</dbReference>
<reference evidence="7" key="2">
    <citation type="submission" date="2021-04" db="EMBL/GenBank/DDBJ databases">
        <authorList>
            <person name="Gilroy R."/>
        </authorList>
    </citation>
    <scope>NUCLEOTIDE SEQUENCE</scope>
    <source>
        <strain evidence="7">CHK183-5548</strain>
    </source>
</reference>
<dbReference type="CDD" id="cd16332">
    <property type="entry name" value="Prp-like"/>
    <property type="match status" value="1"/>
</dbReference>
<evidence type="ECO:0000256" key="2">
    <source>
        <dbReference type="ARBA" id="ARBA00022670"/>
    </source>
</evidence>
<sequence>MIQVVVWRDSGQQIRGIDLDGHAGYGEEGEDIVCAAVSALVLNMANSVEAFTEDTFSGEAAAEGGGFSFHFTGEISPESKLLMDSLILGLNQIREEYGEQYINIRLKEV</sequence>